<evidence type="ECO:0000313" key="1">
    <source>
        <dbReference type="EMBL" id="KAI0033263.1"/>
    </source>
</evidence>
<organism evidence="1 2">
    <name type="scientific">Vararia minispora EC-137</name>
    <dbReference type="NCBI Taxonomy" id="1314806"/>
    <lineage>
        <taxon>Eukaryota</taxon>
        <taxon>Fungi</taxon>
        <taxon>Dikarya</taxon>
        <taxon>Basidiomycota</taxon>
        <taxon>Agaricomycotina</taxon>
        <taxon>Agaricomycetes</taxon>
        <taxon>Russulales</taxon>
        <taxon>Lachnocladiaceae</taxon>
        <taxon>Vararia</taxon>
    </lineage>
</organism>
<keyword evidence="2" id="KW-1185">Reference proteome</keyword>
<protein>
    <submittedName>
        <fullName evidence="1">High-temperature-induced dauer-formation protein-domain-containing protein</fullName>
    </submittedName>
</protein>
<sequence>MVGCIPQKLSAPFGLLGDEAKLAFRSQPEGIAKLASTRNIPETDNYWDQYITLFDSASDVFSLISPHDIRRALVEAPENVATLLRVVTSRLFNLVSDHTFPSPPANTVTSVTKFASAFIKAGAIERSPTKEVLNCIRVLQRTLPVVFELDSDLSIFEQEVFWRQDPVEGQEFEEQVEQTPQFVIENDDEDGPSASSTPSSTAPCNTAPKGQKRHPALAERLFSCLVDLLFCCGFTLPKQIQVDHYKISYIIWEKGVGSTVDPGPSHTFDSNKAEVLRLILVLLSRQIYVPPSTLLTNPSRYSLHFVQRTPRRDVLTLLCSLLNTAMNSPNAPNNVIGNVAGRLPYNHLVFKGEDPRANLVSMCFQVLCALLDFQSGTARDALVSSGDSPIYAPTLKTNAFRHFTAKLHRPTDFDFVIDGILGILEQQMVTIVNLLPGARKSVPYISETIILTWKMIELNKKFRAYLLEKDKSMDIISYLLCYFLEIKDKPQQHGVCRAISYIIQTLSAESSFGLKLSFPLKTAHLPAKWNVGGAAADFMINAIYFIVATTSGALNSVYPALIISLSNAAPYFRDLTVNSSTRLLQLFVAFSNPIFLLADEGNPRLLFFLLEAFNAVILHHLPENPNLTYAVLRLHKNFEDLGTFNLARGLREVKRIQQAKEEQALQAADRRGKTRATDEQAHEEKQRLLEREGSALGLRGVSPHSSLADVRIVPQTSLPEDPSGESEQSISTPPVTNPGTETPASATFTISEKAKGKMRERRSQSLDDDQDLASAAAGVGRNGFVPTQEWVTSWQQGLPLDPVMILISELMPKVQDLQSQGTASSTRSIIELLSRANLLHLLPQPPPLNPRRFVWSEPSIVWLSSLIWGEIYVRGMSPLGVWNSTNVRLFYVKHAQNQPRQLTEAVVGVVGGLLGRQAPDSPRLQRGNSAPRG</sequence>
<name>A0ACB8QP47_9AGAM</name>
<gene>
    <name evidence="1" type="ORF">K488DRAFT_78003</name>
</gene>
<dbReference type="Proteomes" id="UP000814128">
    <property type="component" value="Unassembled WGS sequence"/>
</dbReference>
<evidence type="ECO:0000313" key="2">
    <source>
        <dbReference type="Proteomes" id="UP000814128"/>
    </source>
</evidence>
<reference evidence="1" key="2">
    <citation type="journal article" date="2022" name="New Phytol.">
        <title>Evolutionary transition to the ectomycorrhizal habit in the genomes of a hyperdiverse lineage of mushroom-forming fungi.</title>
        <authorList>
            <person name="Looney B."/>
            <person name="Miyauchi S."/>
            <person name="Morin E."/>
            <person name="Drula E."/>
            <person name="Courty P.E."/>
            <person name="Kohler A."/>
            <person name="Kuo A."/>
            <person name="LaButti K."/>
            <person name="Pangilinan J."/>
            <person name="Lipzen A."/>
            <person name="Riley R."/>
            <person name="Andreopoulos W."/>
            <person name="He G."/>
            <person name="Johnson J."/>
            <person name="Nolan M."/>
            <person name="Tritt A."/>
            <person name="Barry K.W."/>
            <person name="Grigoriev I.V."/>
            <person name="Nagy L.G."/>
            <person name="Hibbett D."/>
            <person name="Henrissat B."/>
            <person name="Matheny P.B."/>
            <person name="Labbe J."/>
            <person name="Martin F.M."/>
        </authorList>
    </citation>
    <scope>NUCLEOTIDE SEQUENCE</scope>
    <source>
        <strain evidence="1">EC-137</strain>
    </source>
</reference>
<reference evidence="1" key="1">
    <citation type="submission" date="2021-02" db="EMBL/GenBank/DDBJ databases">
        <authorList>
            <consortium name="DOE Joint Genome Institute"/>
            <person name="Ahrendt S."/>
            <person name="Looney B.P."/>
            <person name="Miyauchi S."/>
            <person name="Morin E."/>
            <person name="Drula E."/>
            <person name="Courty P.E."/>
            <person name="Chicoki N."/>
            <person name="Fauchery L."/>
            <person name="Kohler A."/>
            <person name="Kuo A."/>
            <person name="Labutti K."/>
            <person name="Pangilinan J."/>
            <person name="Lipzen A."/>
            <person name="Riley R."/>
            <person name="Andreopoulos W."/>
            <person name="He G."/>
            <person name="Johnson J."/>
            <person name="Barry K.W."/>
            <person name="Grigoriev I.V."/>
            <person name="Nagy L."/>
            <person name="Hibbett D."/>
            <person name="Henrissat B."/>
            <person name="Matheny P.B."/>
            <person name="Labbe J."/>
            <person name="Martin F."/>
        </authorList>
    </citation>
    <scope>NUCLEOTIDE SEQUENCE</scope>
    <source>
        <strain evidence="1">EC-137</strain>
    </source>
</reference>
<proteinExistence type="predicted"/>
<accession>A0ACB8QP47</accession>
<comment type="caution">
    <text evidence="1">The sequence shown here is derived from an EMBL/GenBank/DDBJ whole genome shotgun (WGS) entry which is preliminary data.</text>
</comment>
<dbReference type="EMBL" id="MU273524">
    <property type="protein sequence ID" value="KAI0033263.1"/>
    <property type="molecule type" value="Genomic_DNA"/>
</dbReference>